<protein>
    <submittedName>
        <fullName evidence="2">OSJNBb0089B03.13 protein</fullName>
    </submittedName>
</protein>
<evidence type="ECO:0000313" key="3">
    <source>
        <dbReference type="Proteomes" id="UP000000763"/>
    </source>
</evidence>
<sequence>MRPPPPPLSADLASSVDLGTAASASSDVEEARGNNGVGGRWEGGELERHCDQGIKTRVYGRLMAYDTRWVQELPSVLWAIRTTLTSSNKEIVMVTDKAYCHAQKSGNLNLKQIVY</sequence>
<evidence type="ECO:0000313" key="2">
    <source>
        <dbReference type="EMBL" id="CAE03999.1"/>
    </source>
</evidence>
<dbReference type="EMBL" id="AL607000">
    <property type="protein sequence ID" value="CAE03999.1"/>
    <property type="molecule type" value="Genomic_DNA"/>
</dbReference>
<dbReference type="Proteomes" id="UP000000763">
    <property type="component" value="Chromosome 4"/>
</dbReference>
<evidence type="ECO:0000256" key="1">
    <source>
        <dbReference type="SAM" id="MobiDB-lite"/>
    </source>
</evidence>
<proteinExistence type="predicted"/>
<organism evidence="2 3">
    <name type="scientific">Oryza sativa subsp. japonica</name>
    <name type="common">Rice</name>
    <dbReference type="NCBI Taxonomy" id="39947"/>
    <lineage>
        <taxon>Eukaryota</taxon>
        <taxon>Viridiplantae</taxon>
        <taxon>Streptophyta</taxon>
        <taxon>Embryophyta</taxon>
        <taxon>Tracheophyta</taxon>
        <taxon>Spermatophyta</taxon>
        <taxon>Magnoliopsida</taxon>
        <taxon>Liliopsida</taxon>
        <taxon>Poales</taxon>
        <taxon>Poaceae</taxon>
        <taxon>BOP clade</taxon>
        <taxon>Oryzoideae</taxon>
        <taxon>Oryzeae</taxon>
        <taxon>Oryzinae</taxon>
        <taxon>Oryza</taxon>
        <taxon>Oryza sativa</taxon>
    </lineage>
</organism>
<dbReference type="AlphaFoldDB" id="Q7XNP8"/>
<name>Q7XNP8_ORYSJ</name>
<reference evidence="3" key="1">
    <citation type="journal article" date="2005" name="Nature">
        <title>The map-based sequence of the rice genome.</title>
        <authorList>
            <consortium name="International rice genome sequencing project (IRGSP)"/>
            <person name="Matsumoto T."/>
            <person name="Wu J."/>
            <person name="Kanamori H."/>
            <person name="Katayose Y."/>
            <person name="Fujisawa M."/>
            <person name="Namiki N."/>
            <person name="Mizuno H."/>
            <person name="Yamamoto K."/>
            <person name="Antonio B.A."/>
            <person name="Baba T."/>
            <person name="Sakata K."/>
            <person name="Nagamura Y."/>
            <person name="Aoki H."/>
            <person name="Arikawa K."/>
            <person name="Arita K."/>
            <person name="Bito T."/>
            <person name="Chiden Y."/>
            <person name="Fujitsuka N."/>
            <person name="Fukunaka R."/>
            <person name="Hamada M."/>
            <person name="Harada C."/>
            <person name="Hayashi A."/>
            <person name="Hijishita S."/>
            <person name="Honda M."/>
            <person name="Hosokawa S."/>
            <person name="Ichikawa Y."/>
            <person name="Idonuma A."/>
            <person name="Iijima M."/>
            <person name="Ikeda M."/>
            <person name="Ikeno M."/>
            <person name="Ito K."/>
            <person name="Ito S."/>
            <person name="Ito T."/>
            <person name="Ito Y."/>
            <person name="Ito Y."/>
            <person name="Iwabuchi A."/>
            <person name="Kamiya K."/>
            <person name="Karasawa W."/>
            <person name="Kurita K."/>
            <person name="Katagiri S."/>
            <person name="Kikuta A."/>
            <person name="Kobayashi H."/>
            <person name="Kobayashi N."/>
            <person name="Machita K."/>
            <person name="Maehara T."/>
            <person name="Masukawa M."/>
            <person name="Mizubayashi T."/>
            <person name="Mukai Y."/>
            <person name="Nagasaki H."/>
            <person name="Nagata Y."/>
            <person name="Naito S."/>
            <person name="Nakashima M."/>
            <person name="Nakama Y."/>
            <person name="Nakamichi Y."/>
            <person name="Nakamura M."/>
            <person name="Meguro A."/>
            <person name="Negishi M."/>
            <person name="Ohta I."/>
            <person name="Ohta T."/>
            <person name="Okamoto M."/>
            <person name="Ono N."/>
            <person name="Saji S."/>
            <person name="Sakaguchi M."/>
            <person name="Sakai K."/>
            <person name="Shibata M."/>
            <person name="Shimokawa T."/>
            <person name="Song J."/>
            <person name="Takazaki Y."/>
            <person name="Terasawa K."/>
            <person name="Tsugane M."/>
            <person name="Tsuji K."/>
            <person name="Ueda S."/>
            <person name="Waki K."/>
            <person name="Yamagata H."/>
            <person name="Yamamoto M."/>
            <person name="Yamamoto S."/>
            <person name="Yamane H."/>
            <person name="Yoshiki S."/>
            <person name="Yoshihara R."/>
            <person name="Yukawa K."/>
            <person name="Zhong H."/>
            <person name="Yano M."/>
            <person name="Yuan Q."/>
            <person name="Ouyang S."/>
            <person name="Liu J."/>
            <person name="Jones K.M."/>
            <person name="Gansberger K."/>
            <person name="Moffat K."/>
            <person name="Hill J."/>
            <person name="Bera J."/>
            <person name="Fadrosh D."/>
            <person name="Jin S."/>
            <person name="Johri S."/>
            <person name="Kim M."/>
            <person name="Overton L."/>
            <person name="Reardon M."/>
            <person name="Tsitrin T."/>
            <person name="Vuong H."/>
            <person name="Weaver B."/>
            <person name="Ciecko A."/>
            <person name="Tallon L."/>
            <person name="Jackson J."/>
            <person name="Pai G."/>
            <person name="Aken S.V."/>
            <person name="Utterback T."/>
            <person name="Reidmuller S."/>
            <person name="Feldblyum T."/>
            <person name="Hsiao J."/>
            <person name="Zismann V."/>
            <person name="Iobst S."/>
            <person name="de Vazeille A.R."/>
            <person name="Buell C.R."/>
            <person name="Ying K."/>
            <person name="Li Y."/>
            <person name="Lu T."/>
            <person name="Huang Y."/>
            <person name="Zhao Q."/>
            <person name="Feng Q."/>
            <person name="Zhang L."/>
            <person name="Zhu J."/>
            <person name="Weng Q."/>
            <person name="Mu J."/>
            <person name="Lu Y."/>
            <person name="Fan D."/>
            <person name="Liu Y."/>
            <person name="Guan J."/>
            <person name="Zhang Y."/>
            <person name="Yu S."/>
            <person name="Liu X."/>
            <person name="Zhang Y."/>
            <person name="Hong G."/>
            <person name="Han B."/>
            <person name="Choisne N."/>
            <person name="Demange N."/>
            <person name="Orjeda G."/>
            <person name="Samain S."/>
            <person name="Cattolico L."/>
            <person name="Pelletier E."/>
            <person name="Couloux A."/>
            <person name="Segurens B."/>
            <person name="Wincker P."/>
            <person name="D'Hont A."/>
            <person name="Scarpelli C."/>
            <person name="Weissenbach J."/>
            <person name="Salanoubat M."/>
            <person name="Quetier F."/>
            <person name="Yu Y."/>
            <person name="Kim H.R."/>
            <person name="Rambo T."/>
            <person name="Currie J."/>
            <person name="Collura K."/>
            <person name="Luo M."/>
            <person name="Yang T."/>
            <person name="Ammiraju J.S.S."/>
            <person name="Engler F."/>
            <person name="Soderlund C."/>
            <person name="Wing R.A."/>
            <person name="Palmer L.E."/>
            <person name="de la Bastide M."/>
            <person name="Spiegel L."/>
            <person name="Nascimento L."/>
            <person name="Zutavern T."/>
            <person name="O'Shaughnessy A."/>
            <person name="Dike S."/>
            <person name="Dedhia N."/>
            <person name="Preston R."/>
            <person name="Balija V."/>
            <person name="McCombie W.R."/>
            <person name="Chow T."/>
            <person name="Chen H."/>
            <person name="Chung M."/>
            <person name="Chen C."/>
            <person name="Shaw J."/>
            <person name="Wu H."/>
            <person name="Hsiao K."/>
            <person name="Chao Y."/>
            <person name="Chu M."/>
            <person name="Cheng C."/>
            <person name="Hour A."/>
            <person name="Lee P."/>
            <person name="Lin S."/>
            <person name="Lin Y."/>
            <person name="Liou J."/>
            <person name="Liu S."/>
            <person name="Hsing Y."/>
            <person name="Raghuvanshi S."/>
            <person name="Mohanty A."/>
            <person name="Bharti A.K."/>
            <person name="Gaur A."/>
            <person name="Gupta V."/>
            <person name="Kumar D."/>
            <person name="Ravi V."/>
            <person name="Vij S."/>
            <person name="Kapur A."/>
            <person name="Khurana P."/>
            <person name="Khurana P."/>
            <person name="Khurana J.P."/>
            <person name="Tyagi A.K."/>
            <person name="Gaikwad K."/>
            <person name="Singh A."/>
            <person name="Dalal V."/>
            <person name="Srivastava S."/>
            <person name="Dixit A."/>
            <person name="Pal A.K."/>
            <person name="Ghazi I.A."/>
            <person name="Yadav M."/>
            <person name="Pandit A."/>
            <person name="Bhargava A."/>
            <person name="Sureshbabu K."/>
            <person name="Batra K."/>
            <person name="Sharma T.R."/>
            <person name="Mohapatra T."/>
            <person name="Singh N.K."/>
            <person name="Messing J."/>
            <person name="Nelson A.B."/>
            <person name="Fuks G."/>
            <person name="Kavchok S."/>
            <person name="Keizer G."/>
            <person name="Linton E."/>
            <person name="Llaca V."/>
            <person name="Song R."/>
            <person name="Tanyolac B."/>
            <person name="Young S."/>
            <person name="Ho-Il K."/>
            <person name="Hahn J.H."/>
            <person name="Sangsakoo G."/>
            <person name="Vanavichit A."/>
            <person name="de Mattos Luiz.A.T."/>
            <person name="Zimmer P.D."/>
            <person name="Malone G."/>
            <person name="Dellagostin O."/>
            <person name="de Oliveira A.C."/>
            <person name="Bevan M."/>
            <person name="Bancroft I."/>
            <person name="Minx P."/>
            <person name="Cordum H."/>
            <person name="Wilson R."/>
            <person name="Cheng Z."/>
            <person name="Jin W."/>
            <person name="Jiang J."/>
            <person name="Leong S.A."/>
            <person name="Iwama H."/>
            <person name="Gojobori T."/>
            <person name="Itoh T."/>
            <person name="Niimura Y."/>
            <person name="Fujii Y."/>
            <person name="Habara T."/>
            <person name="Sakai H."/>
            <person name="Sato Y."/>
            <person name="Wilson G."/>
            <person name="Kumar K."/>
            <person name="McCouch S."/>
            <person name="Juretic N."/>
            <person name="Hoen D."/>
            <person name="Wright S."/>
            <person name="Bruskiewich R."/>
            <person name="Bureau T."/>
            <person name="Miyao A."/>
            <person name="Hirochika H."/>
            <person name="Nishikawa T."/>
            <person name="Kadowaki K."/>
            <person name="Sugiura M."/>
            <person name="Burr B."/>
            <person name="Sasaki T."/>
        </authorList>
    </citation>
    <scope>NUCLEOTIDE SEQUENCE [LARGE SCALE GENOMIC DNA]</scope>
    <source>
        <strain evidence="3">cv. Nipponbare</strain>
    </source>
</reference>
<accession>Q7XNP8</accession>
<reference evidence="3" key="2">
    <citation type="journal article" date="2008" name="Nucleic Acids Res.">
        <title>The rice annotation project database (RAP-DB): 2008 update.</title>
        <authorList>
            <consortium name="The rice annotation project (RAP)"/>
        </authorList>
    </citation>
    <scope>GENOME REANNOTATION</scope>
    <source>
        <strain evidence="3">cv. Nipponbare</strain>
    </source>
</reference>
<feature type="region of interest" description="Disordered" evidence="1">
    <location>
        <begin position="23"/>
        <end position="44"/>
    </location>
</feature>
<gene>
    <name evidence="2" type="primary">OSJNBb0089B03.13</name>
</gene>